<evidence type="ECO:0000259" key="6">
    <source>
        <dbReference type="Pfam" id="PF00251"/>
    </source>
</evidence>
<dbReference type="PANTHER" id="PTHR42800">
    <property type="entry name" value="EXOINULINASE INUD (AFU_ORTHOLOGUE AFUA_5G00480)"/>
    <property type="match status" value="1"/>
</dbReference>
<dbReference type="PANTHER" id="PTHR42800:SF1">
    <property type="entry name" value="EXOINULINASE INUD (AFU_ORTHOLOGUE AFUA_5G00480)"/>
    <property type="match status" value="1"/>
</dbReference>
<dbReference type="PRINTS" id="PR00990">
    <property type="entry name" value="RIBOKINASE"/>
</dbReference>
<dbReference type="GO" id="GO:0005737">
    <property type="term" value="C:cytoplasm"/>
    <property type="evidence" value="ECO:0007669"/>
    <property type="project" value="TreeGrafter"/>
</dbReference>
<dbReference type="Gene3D" id="3.40.1190.20">
    <property type="match status" value="1"/>
</dbReference>
<dbReference type="GO" id="GO:0016301">
    <property type="term" value="F:kinase activity"/>
    <property type="evidence" value="ECO:0007669"/>
    <property type="project" value="UniProtKB-KW"/>
</dbReference>
<dbReference type="InterPro" id="IPR002139">
    <property type="entry name" value="Ribo/fructo_kinase"/>
</dbReference>
<dbReference type="RefSeq" id="WP_141446722.1">
    <property type="nucleotide sequence ID" value="NZ_CP041217.1"/>
</dbReference>
<dbReference type="CDD" id="cd01167">
    <property type="entry name" value="bac_FRK"/>
    <property type="match status" value="1"/>
</dbReference>
<feature type="domain" description="Carbohydrate kinase PfkB" evidence="7">
    <location>
        <begin position="5"/>
        <end position="306"/>
    </location>
</feature>
<dbReference type="EMBL" id="CP041217">
    <property type="protein sequence ID" value="QDH20314.1"/>
    <property type="molecule type" value="Genomic_DNA"/>
</dbReference>
<evidence type="ECO:0000256" key="2">
    <source>
        <dbReference type="ARBA" id="ARBA00022679"/>
    </source>
</evidence>
<feature type="domain" description="Glycosyl hydrolase family 32 N-terminal" evidence="6">
    <location>
        <begin position="332"/>
        <end position="647"/>
    </location>
</feature>
<evidence type="ECO:0000256" key="4">
    <source>
        <dbReference type="ARBA" id="ARBA00022801"/>
    </source>
</evidence>
<dbReference type="GO" id="GO:0004575">
    <property type="term" value="F:sucrose alpha-glucosidase activity"/>
    <property type="evidence" value="ECO:0007669"/>
    <property type="project" value="TreeGrafter"/>
</dbReference>
<evidence type="ECO:0000256" key="3">
    <source>
        <dbReference type="ARBA" id="ARBA00022777"/>
    </source>
</evidence>
<name>A0A4Y6UTC0_SACBS</name>
<evidence type="ECO:0000256" key="5">
    <source>
        <dbReference type="ARBA" id="ARBA00023295"/>
    </source>
</evidence>
<dbReference type="Proteomes" id="UP000316968">
    <property type="component" value="Chromosome"/>
</dbReference>
<evidence type="ECO:0000259" key="7">
    <source>
        <dbReference type="Pfam" id="PF00294"/>
    </source>
</evidence>
<evidence type="ECO:0000259" key="8">
    <source>
        <dbReference type="Pfam" id="PF08244"/>
    </source>
</evidence>
<dbReference type="AlphaFoldDB" id="A0A4Y6UTC0"/>
<dbReference type="SUPFAM" id="SSF53613">
    <property type="entry name" value="Ribokinase-like"/>
    <property type="match status" value="1"/>
</dbReference>
<keyword evidence="10" id="KW-1185">Reference proteome</keyword>
<dbReference type="SUPFAM" id="SSF75005">
    <property type="entry name" value="Arabinanase/levansucrase/invertase"/>
    <property type="match status" value="1"/>
</dbReference>
<dbReference type="InterPro" id="IPR029056">
    <property type="entry name" value="Ribokinase-like"/>
</dbReference>
<comment type="similarity">
    <text evidence="1">Belongs to the glycosyl hydrolase 32 family.</text>
</comment>
<organism evidence="9 10">
    <name type="scientific">Saccharibacillus brassicae</name>
    <dbReference type="NCBI Taxonomy" id="2583377"/>
    <lineage>
        <taxon>Bacteria</taxon>
        <taxon>Bacillati</taxon>
        <taxon>Bacillota</taxon>
        <taxon>Bacilli</taxon>
        <taxon>Bacillales</taxon>
        <taxon>Paenibacillaceae</taxon>
        <taxon>Saccharibacillus</taxon>
    </lineage>
</organism>
<dbReference type="InterPro" id="IPR018053">
    <property type="entry name" value="Glyco_hydro_32_AS"/>
</dbReference>
<dbReference type="Gene3D" id="2.60.120.560">
    <property type="entry name" value="Exo-inulinase, domain 1"/>
    <property type="match status" value="1"/>
</dbReference>
<sequence>MLDFTAIGEVLIDFAPSGEPDGKLPTFTGNPGGAPANAAAALARLGHPSALIACVGNDAFGALLRDTLRECGIDVSDVRVTDEANTTLAFVHLDEDGDRSFSFYRKPGADMMLTEDDLPADLIERSRILHFGSVTLTHEPARSATKAAVERARAAGATITFDPNVRLDLWTDEAAAREQIRWGLERADIVKVSEEEVLFLTGIAGVERGAAKLREQFAGRLLVVTLGERGCYYEAGGSSGYVRGYEVDVVNTTGAGDAFFGCLLHALLEYGLDSLPAETELRRALAFANAGGALVTTRPGALRAMPAAEEAAELMERAAPHDYTENFRPQFHFTPEWHWMNDPNGLVFYEGEYHLFYQHHPHSSVWGPMHWGHAISRDLIRWEHRPIALLPDEHGFIFSGCCVVDPNDSSGWFGGGSGLVALFTHASDDPGSGRPVQRQSLAYSRDKGRTWEKYAGNPVLEEADCPDFRDPKVFWHADTGRWIMLLAAGDHIRFYRSADLKSWEFASEFGRSEGSHDGVWECPDLFELPVEGGGGSRWVMIVSIGDNPACPEGSRTQYFTGRFDGLSFVNDAPAGRVLWLDHGRDNYAGVTWSDVSAEDGRRLFIGWMSNWKYANITPTEGWRSAMTLPRTLSLRAGAEQPELVQLPVREVESLREATETASGAVLAPGSALRMEAGAGLIEIEAEIGTGSAEEISISFRSGESGETTIGYEPQREWLYIDRTHSGVTEFHEAFACRHGVRARSEDGRLKLRIWLDRSSVEVFADGGAAVLTDQIFPSAPVDGIEFRARGGEVRFERLNVHRLGSAYAEPAAHTIEEGSLSR</sequence>
<protein>
    <submittedName>
        <fullName evidence="9">Glycoside hydrolase</fullName>
    </submittedName>
</protein>
<dbReference type="OrthoDB" id="9759709at2"/>
<dbReference type="GO" id="GO:0005987">
    <property type="term" value="P:sucrose catabolic process"/>
    <property type="evidence" value="ECO:0007669"/>
    <property type="project" value="TreeGrafter"/>
</dbReference>
<dbReference type="SUPFAM" id="SSF49899">
    <property type="entry name" value="Concanavalin A-like lectins/glucanases"/>
    <property type="match status" value="1"/>
</dbReference>
<reference evidence="9 10" key="1">
    <citation type="submission" date="2019-06" db="EMBL/GenBank/DDBJ databases">
        <title>Saccharibacillus brassicae sp. nov., an endophytic bacterium isolated from Chinese cabbage seeds (Brassica pekinensis).</title>
        <authorList>
            <person name="Jiang L."/>
            <person name="Lee J."/>
            <person name="Kim S.W."/>
        </authorList>
    </citation>
    <scope>NUCLEOTIDE SEQUENCE [LARGE SCALE GENOMIC DNA]</scope>
    <source>
        <strain evidence="10">KCTC 43072 / ATSA2</strain>
    </source>
</reference>
<dbReference type="Pfam" id="PF00294">
    <property type="entry name" value="PfkB"/>
    <property type="match status" value="1"/>
</dbReference>
<evidence type="ECO:0000313" key="10">
    <source>
        <dbReference type="Proteomes" id="UP000316968"/>
    </source>
</evidence>
<dbReference type="Pfam" id="PF08244">
    <property type="entry name" value="Glyco_hydro_32C"/>
    <property type="match status" value="1"/>
</dbReference>
<dbReference type="Pfam" id="PF00251">
    <property type="entry name" value="Glyco_hydro_32N"/>
    <property type="match status" value="1"/>
</dbReference>
<gene>
    <name evidence="9" type="ORF">FFV09_05235</name>
</gene>
<dbReference type="InterPro" id="IPR023296">
    <property type="entry name" value="Glyco_hydro_beta-prop_sf"/>
</dbReference>
<keyword evidence="4 9" id="KW-0378">Hydrolase</keyword>
<proteinExistence type="inferred from homology"/>
<keyword evidence="5" id="KW-0326">Glycosidase</keyword>
<accession>A0A4Y6UTC0</accession>
<dbReference type="PROSITE" id="PS00609">
    <property type="entry name" value="GLYCOSYL_HYDROL_F32"/>
    <property type="match status" value="1"/>
</dbReference>
<keyword evidence="3" id="KW-0418">Kinase</keyword>
<evidence type="ECO:0000313" key="9">
    <source>
        <dbReference type="EMBL" id="QDH20314.1"/>
    </source>
</evidence>
<dbReference type="InterPro" id="IPR013148">
    <property type="entry name" value="Glyco_hydro_32_N"/>
</dbReference>
<dbReference type="KEGG" id="saca:FFV09_05235"/>
<dbReference type="InterPro" id="IPR013189">
    <property type="entry name" value="Glyco_hydro_32_C"/>
</dbReference>
<dbReference type="Gene3D" id="2.115.10.20">
    <property type="entry name" value="Glycosyl hydrolase domain, family 43"/>
    <property type="match status" value="1"/>
</dbReference>
<evidence type="ECO:0000256" key="1">
    <source>
        <dbReference type="ARBA" id="ARBA00009902"/>
    </source>
</evidence>
<dbReference type="InterPro" id="IPR001362">
    <property type="entry name" value="Glyco_hydro_32"/>
</dbReference>
<dbReference type="CDD" id="cd18622">
    <property type="entry name" value="GH32_Inu-like"/>
    <property type="match status" value="1"/>
</dbReference>
<dbReference type="InterPro" id="IPR011611">
    <property type="entry name" value="PfkB_dom"/>
</dbReference>
<dbReference type="InterPro" id="IPR013320">
    <property type="entry name" value="ConA-like_dom_sf"/>
</dbReference>
<feature type="domain" description="Glycosyl hydrolase family 32 C-terminal" evidence="8">
    <location>
        <begin position="650"/>
        <end position="801"/>
    </location>
</feature>
<dbReference type="SMART" id="SM00640">
    <property type="entry name" value="Glyco_32"/>
    <property type="match status" value="1"/>
</dbReference>
<keyword evidence="2" id="KW-0808">Transferase</keyword>